<dbReference type="PROSITE" id="PS50931">
    <property type="entry name" value="HTH_LYSR"/>
    <property type="match status" value="1"/>
</dbReference>
<evidence type="ECO:0000313" key="7">
    <source>
        <dbReference type="Proteomes" id="UP000723714"/>
    </source>
</evidence>
<comment type="similarity">
    <text evidence="1">Belongs to the LysR transcriptional regulatory family.</text>
</comment>
<dbReference type="EMBL" id="JABACJ020000029">
    <property type="protein sequence ID" value="MBU3878173.1"/>
    <property type="molecule type" value="Genomic_DNA"/>
</dbReference>
<dbReference type="RefSeq" id="WP_216244790.1">
    <property type="nucleotide sequence ID" value="NZ_JABACJ020000029.1"/>
</dbReference>
<comment type="caution">
    <text evidence="6">The sequence shown here is derived from an EMBL/GenBank/DDBJ whole genome shotgun (WGS) entry which is preliminary data.</text>
</comment>
<keyword evidence="7" id="KW-1185">Reference proteome</keyword>
<gene>
    <name evidence="6" type="ORF">HGO97_020435</name>
</gene>
<evidence type="ECO:0000256" key="3">
    <source>
        <dbReference type="ARBA" id="ARBA00023125"/>
    </source>
</evidence>
<proteinExistence type="inferred from homology"/>
<evidence type="ECO:0000256" key="1">
    <source>
        <dbReference type="ARBA" id="ARBA00009437"/>
    </source>
</evidence>
<feature type="domain" description="HTH lysR-type" evidence="5">
    <location>
        <begin position="1"/>
        <end position="58"/>
    </location>
</feature>
<dbReference type="Proteomes" id="UP000723714">
    <property type="component" value="Unassembled WGS sequence"/>
</dbReference>
<evidence type="ECO:0000259" key="5">
    <source>
        <dbReference type="PROSITE" id="PS50931"/>
    </source>
</evidence>
<name>A0ABS6D9A5_9FIRM</name>
<dbReference type="PANTHER" id="PTHR30346:SF0">
    <property type="entry name" value="HCA OPERON TRANSCRIPTIONAL ACTIVATOR HCAR"/>
    <property type="match status" value="1"/>
</dbReference>
<accession>A0ABS6D9A5</accession>
<dbReference type="InterPro" id="IPR005119">
    <property type="entry name" value="LysR_subst-bd"/>
</dbReference>
<evidence type="ECO:0000256" key="2">
    <source>
        <dbReference type="ARBA" id="ARBA00023015"/>
    </source>
</evidence>
<evidence type="ECO:0000256" key="4">
    <source>
        <dbReference type="ARBA" id="ARBA00023163"/>
    </source>
</evidence>
<protein>
    <submittedName>
        <fullName evidence="6">LysR family transcriptional regulator</fullName>
    </submittedName>
</protein>
<reference evidence="6 7" key="1">
    <citation type="submission" date="2021-06" db="EMBL/GenBank/DDBJ databases">
        <title>Faecalicatena sp. nov. isolated from porcine feces.</title>
        <authorList>
            <person name="Oh B.S."/>
            <person name="Lee J.H."/>
        </authorList>
    </citation>
    <scope>NUCLEOTIDE SEQUENCE [LARGE SCALE GENOMIC DNA]</scope>
    <source>
        <strain evidence="6 7">AGMB00832</strain>
    </source>
</reference>
<dbReference type="Pfam" id="PF03466">
    <property type="entry name" value="LysR_substrate"/>
    <property type="match status" value="1"/>
</dbReference>
<keyword evidence="3" id="KW-0238">DNA-binding</keyword>
<organism evidence="6 7">
    <name type="scientific">Faecalicatena faecalis</name>
    <dbReference type="NCBI Taxonomy" id="2726362"/>
    <lineage>
        <taxon>Bacteria</taxon>
        <taxon>Bacillati</taxon>
        <taxon>Bacillota</taxon>
        <taxon>Clostridia</taxon>
        <taxon>Lachnospirales</taxon>
        <taxon>Lachnospiraceae</taxon>
        <taxon>Faecalicatena</taxon>
    </lineage>
</organism>
<keyword evidence="4" id="KW-0804">Transcription</keyword>
<evidence type="ECO:0000313" key="6">
    <source>
        <dbReference type="EMBL" id="MBU3878173.1"/>
    </source>
</evidence>
<dbReference type="InterPro" id="IPR000847">
    <property type="entry name" value="LysR_HTH_N"/>
</dbReference>
<sequence>MNIQQLRYVIEIARQGSFNKTAQTLFISQPALSNAIKDLETELGYSIFIRDRKGVRPTDEGKQFLASAKTIIQELENIQQLHVPQSSSQQQILKFSSDRAAFVAKALVEFSQDYLKDKKYALHLYEKDSAQVIIDVVTRKVDIGIIAVLASDNMEWIKDLKKRDLVHEFLFRTKSYAILRKGHPLLEKAELHLEDLYQYPIFRTDYDANLLDDYNLVAGFPFYNQFEQTIYTDSMRFMYNFIGHSDGIFIGTTQLHVEELHPFLTALPLPDIDVDWEYYYIYRKGYRPSPMVAEFLKYLEGVITEQQEVEAAAIAPVAVK</sequence>
<dbReference type="Pfam" id="PF00126">
    <property type="entry name" value="HTH_1"/>
    <property type="match status" value="1"/>
</dbReference>
<keyword evidence="2" id="KW-0805">Transcription regulation</keyword>
<dbReference type="CDD" id="cd05466">
    <property type="entry name" value="PBP2_LTTR_substrate"/>
    <property type="match status" value="1"/>
</dbReference>
<dbReference type="PANTHER" id="PTHR30346">
    <property type="entry name" value="TRANSCRIPTIONAL DUAL REGULATOR HCAR-RELATED"/>
    <property type="match status" value="1"/>
</dbReference>